<dbReference type="InterPro" id="IPR017771">
    <property type="entry name" value="Cyanamide_hydratase_HD"/>
</dbReference>
<evidence type="ECO:0000313" key="2">
    <source>
        <dbReference type="EMBL" id="KAK0643388.1"/>
    </source>
</evidence>
<dbReference type="Pfam" id="PF01966">
    <property type="entry name" value="HD"/>
    <property type="match status" value="1"/>
</dbReference>
<dbReference type="InterPro" id="IPR003607">
    <property type="entry name" value="HD/PDEase_dom"/>
</dbReference>
<comment type="caution">
    <text evidence="2">The sequence shown here is derived from an EMBL/GenBank/DDBJ whole genome shotgun (WGS) entry which is preliminary data.</text>
</comment>
<dbReference type="Proteomes" id="UP001174936">
    <property type="component" value="Unassembled WGS sequence"/>
</dbReference>
<gene>
    <name evidence="2" type="ORF">B0T16DRAFT_459541</name>
</gene>
<evidence type="ECO:0000313" key="3">
    <source>
        <dbReference type="Proteomes" id="UP001174936"/>
    </source>
</evidence>
<dbReference type="NCBIfam" id="TIGR03401">
    <property type="entry name" value="cyanamide_fam"/>
    <property type="match status" value="1"/>
</dbReference>
<protein>
    <recommendedName>
        <fullName evidence="1">HD domain-containing protein</fullName>
    </recommendedName>
</protein>
<dbReference type="Gene3D" id="1.10.3210.10">
    <property type="entry name" value="Hypothetical protein af1432"/>
    <property type="match status" value="1"/>
</dbReference>
<dbReference type="AlphaFoldDB" id="A0AA40CN05"/>
<dbReference type="PROSITE" id="PS51831">
    <property type="entry name" value="HD"/>
    <property type="match status" value="1"/>
</dbReference>
<organism evidence="2 3">
    <name type="scientific">Cercophora newfieldiana</name>
    <dbReference type="NCBI Taxonomy" id="92897"/>
    <lineage>
        <taxon>Eukaryota</taxon>
        <taxon>Fungi</taxon>
        <taxon>Dikarya</taxon>
        <taxon>Ascomycota</taxon>
        <taxon>Pezizomycotina</taxon>
        <taxon>Sordariomycetes</taxon>
        <taxon>Sordariomycetidae</taxon>
        <taxon>Sordariales</taxon>
        <taxon>Lasiosphaeriaceae</taxon>
        <taxon>Cercophora</taxon>
    </lineage>
</organism>
<dbReference type="SMART" id="SM00471">
    <property type="entry name" value="HDc"/>
    <property type="match status" value="1"/>
</dbReference>
<dbReference type="InterPro" id="IPR006674">
    <property type="entry name" value="HD_domain"/>
</dbReference>
<proteinExistence type="predicted"/>
<name>A0AA40CN05_9PEZI</name>
<sequence length="251" mass="27780">MSPPIDTVALHGWTAVPADANAILNGKLYLNKPTRILTKDIPFPSSDPLVARVQAYAKEKLPHQTYNHSMRVYYWAAVILHQQFPVFAASLSPSTLALTCLLHDIGTTHDHLRATQLSFEFYGGILALDLLQNPAESDAAKATQSQAEAVCEAIIRHQDLGTVGKLTFLGQLIQLATIYDNVGKFAEIVHADTRVDVNKAFPRGGWSRCFADTILEENGLKPWAHTTHLGELDFSNGVLENKLMEEYDGWE</sequence>
<reference evidence="2" key="1">
    <citation type="submission" date="2023-06" db="EMBL/GenBank/DDBJ databases">
        <title>Genome-scale phylogeny and comparative genomics of the fungal order Sordariales.</title>
        <authorList>
            <consortium name="Lawrence Berkeley National Laboratory"/>
            <person name="Hensen N."/>
            <person name="Bonometti L."/>
            <person name="Westerberg I."/>
            <person name="Brannstrom I.O."/>
            <person name="Guillou S."/>
            <person name="Cros-Aarteil S."/>
            <person name="Calhoun S."/>
            <person name="Haridas S."/>
            <person name="Kuo A."/>
            <person name="Mondo S."/>
            <person name="Pangilinan J."/>
            <person name="Riley R."/>
            <person name="Labutti K."/>
            <person name="Andreopoulos B."/>
            <person name="Lipzen A."/>
            <person name="Chen C."/>
            <person name="Yanf M."/>
            <person name="Daum C."/>
            <person name="Ng V."/>
            <person name="Clum A."/>
            <person name="Steindorff A."/>
            <person name="Ohm R."/>
            <person name="Martin F."/>
            <person name="Silar P."/>
            <person name="Natvig D."/>
            <person name="Lalanne C."/>
            <person name="Gautier V."/>
            <person name="Ament-Velasquez S.L."/>
            <person name="Kruys A."/>
            <person name="Hutchinson M.I."/>
            <person name="Powell A.J."/>
            <person name="Barry K."/>
            <person name="Miller A.N."/>
            <person name="Grigoriev I.V."/>
            <person name="Debuchy R."/>
            <person name="Gladieux P."/>
            <person name="Thoren M.H."/>
            <person name="Johannesson H."/>
        </authorList>
    </citation>
    <scope>NUCLEOTIDE SEQUENCE</scope>
    <source>
        <strain evidence="2">SMH2532-1</strain>
    </source>
</reference>
<dbReference type="SUPFAM" id="SSF109604">
    <property type="entry name" value="HD-domain/PDEase-like"/>
    <property type="match status" value="1"/>
</dbReference>
<accession>A0AA40CN05</accession>
<feature type="domain" description="HD" evidence="1">
    <location>
        <begin position="65"/>
        <end position="182"/>
    </location>
</feature>
<keyword evidence="3" id="KW-1185">Reference proteome</keyword>
<dbReference type="PANTHER" id="PTHR35569">
    <property type="entry name" value="CYANAMIDE HYDRATASE DDI2-RELATED"/>
    <property type="match status" value="1"/>
</dbReference>
<dbReference type="CDD" id="cd00077">
    <property type="entry name" value="HDc"/>
    <property type="match status" value="1"/>
</dbReference>
<dbReference type="EMBL" id="JAULSV010000005">
    <property type="protein sequence ID" value="KAK0643388.1"/>
    <property type="molecule type" value="Genomic_DNA"/>
</dbReference>
<evidence type="ECO:0000259" key="1">
    <source>
        <dbReference type="PROSITE" id="PS51831"/>
    </source>
</evidence>
<dbReference type="PANTHER" id="PTHR35569:SF1">
    <property type="entry name" value="CYANAMIDE HYDRATASE DDI2-RELATED"/>
    <property type="match status" value="1"/>
</dbReference>